<evidence type="ECO:0000313" key="2">
    <source>
        <dbReference type="Proteomes" id="UP000639338"/>
    </source>
</evidence>
<protein>
    <submittedName>
        <fullName evidence="1">Uncharacterized protein</fullName>
    </submittedName>
</protein>
<dbReference type="Proteomes" id="UP000639338">
    <property type="component" value="Unassembled WGS sequence"/>
</dbReference>
<comment type="caution">
    <text evidence="1">The sequence shown here is derived from an EMBL/GenBank/DDBJ whole genome shotgun (WGS) entry which is preliminary data.</text>
</comment>
<proteinExistence type="predicted"/>
<evidence type="ECO:0000313" key="1">
    <source>
        <dbReference type="EMBL" id="KAF7994266.1"/>
    </source>
</evidence>
<sequence length="100" mass="11374">MPVECIKSIDKGYNNIPRPDGLSTIIQFPKSTSFGKPTKLDVLWNYNTNKKEGLKAFFLDAVSIFEPHIKNIICFLLSEPSDNQQLNPVKSKEDVHHCIK</sequence>
<organism evidence="1 2">
    <name type="scientific">Aphidius gifuensis</name>
    <name type="common">Parasitoid wasp</name>
    <dbReference type="NCBI Taxonomy" id="684658"/>
    <lineage>
        <taxon>Eukaryota</taxon>
        <taxon>Metazoa</taxon>
        <taxon>Ecdysozoa</taxon>
        <taxon>Arthropoda</taxon>
        <taxon>Hexapoda</taxon>
        <taxon>Insecta</taxon>
        <taxon>Pterygota</taxon>
        <taxon>Neoptera</taxon>
        <taxon>Endopterygota</taxon>
        <taxon>Hymenoptera</taxon>
        <taxon>Apocrita</taxon>
        <taxon>Ichneumonoidea</taxon>
        <taxon>Braconidae</taxon>
        <taxon>Aphidiinae</taxon>
        <taxon>Aphidius</taxon>
    </lineage>
</organism>
<name>A0A834XY09_APHGI</name>
<reference evidence="1 2" key="1">
    <citation type="submission" date="2020-08" db="EMBL/GenBank/DDBJ databases">
        <title>Aphidius gifuensis genome sequencing and assembly.</title>
        <authorList>
            <person name="Du Z."/>
        </authorList>
    </citation>
    <scope>NUCLEOTIDE SEQUENCE [LARGE SCALE GENOMIC DNA]</scope>
    <source>
        <strain evidence="1">YNYX2018</strain>
        <tissue evidence="1">Adults</tissue>
    </source>
</reference>
<accession>A0A834XY09</accession>
<dbReference type="AlphaFoldDB" id="A0A834XY09"/>
<keyword evidence="2" id="KW-1185">Reference proteome</keyword>
<gene>
    <name evidence="1" type="ORF">HCN44_003356</name>
</gene>
<dbReference type="EMBL" id="JACMRX010000002">
    <property type="protein sequence ID" value="KAF7994266.1"/>
    <property type="molecule type" value="Genomic_DNA"/>
</dbReference>